<dbReference type="AlphaFoldDB" id="A0A562Q019"/>
<evidence type="ECO:0000313" key="4">
    <source>
        <dbReference type="Proteomes" id="UP000437862"/>
    </source>
</evidence>
<sequence>MQHLKDDGAPPRFRPVPWTALETPADVELWIAEYNLALQEHVGKNETGYGVRFTLAAGGDVYMQTTDNAIILDVTPDAEWVAPLIVAVAQAEPPKGAIWVLPDDKLVQLILGLSTLIESTTLVVGHNFGRRGSW</sequence>
<dbReference type="RefSeq" id="WP_145873638.1">
    <property type="nucleotide sequence ID" value="NZ_CP046904.1"/>
</dbReference>
<evidence type="ECO:0000313" key="3">
    <source>
        <dbReference type="Proteomes" id="UP000315112"/>
    </source>
</evidence>
<proteinExistence type="predicted"/>
<organism evidence="2 3">
    <name type="scientific">Pseudoduganella flava</name>
    <dbReference type="NCBI Taxonomy" id="871742"/>
    <lineage>
        <taxon>Bacteria</taxon>
        <taxon>Pseudomonadati</taxon>
        <taxon>Pseudomonadota</taxon>
        <taxon>Betaproteobacteria</taxon>
        <taxon>Burkholderiales</taxon>
        <taxon>Oxalobacteraceae</taxon>
        <taxon>Telluria group</taxon>
        <taxon>Pseudoduganella</taxon>
    </lineage>
</organism>
<dbReference type="Proteomes" id="UP000437862">
    <property type="component" value="Chromosome"/>
</dbReference>
<dbReference type="EMBL" id="CP046904">
    <property type="protein sequence ID" value="QGZ38456.1"/>
    <property type="molecule type" value="Genomic_DNA"/>
</dbReference>
<gene>
    <name evidence="1" type="ORF">GO485_04910</name>
    <name evidence="2" type="ORF">IP92_01218</name>
</gene>
<name>A0A562Q019_9BURK</name>
<reference evidence="2 3" key="1">
    <citation type="journal article" date="2015" name="Stand. Genomic Sci.">
        <title>Genomic Encyclopedia of Bacterial and Archaeal Type Strains, Phase III: the genomes of soil and plant-associated and newly described type strains.</title>
        <authorList>
            <person name="Whitman W.B."/>
            <person name="Woyke T."/>
            <person name="Klenk H.P."/>
            <person name="Zhou Y."/>
            <person name="Lilburn T.G."/>
            <person name="Beck B.J."/>
            <person name="De Vos P."/>
            <person name="Vandamme P."/>
            <person name="Eisen J.A."/>
            <person name="Garrity G."/>
            <person name="Hugenholtz P."/>
            <person name="Kyrpides N.C."/>
        </authorList>
    </citation>
    <scope>NUCLEOTIDE SEQUENCE [LARGE SCALE GENOMIC DNA]</scope>
    <source>
        <strain evidence="2 3">CGMCC 1.10685</strain>
    </source>
</reference>
<protein>
    <submittedName>
        <fullName evidence="2">Uncharacterized protein</fullName>
    </submittedName>
</protein>
<keyword evidence="4" id="KW-1185">Reference proteome</keyword>
<dbReference type="EMBL" id="VLKW01000002">
    <property type="protein sequence ID" value="TWI49994.1"/>
    <property type="molecule type" value="Genomic_DNA"/>
</dbReference>
<dbReference type="OrthoDB" id="8703557at2"/>
<dbReference type="Proteomes" id="UP000315112">
    <property type="component" value="Unassembled WGS sequence"/>
</dbReference>
<reference evidence="1 4" key="3">
    <citation type="submission" date="2019-12" db="EMBL/GenBank/DDBJ databases">
        <title>Draft Genome Sequences of Six Type Strains of the Genus Massilia.</title>
        <authorList>
            <person name="Miess H."/>
            <person name="Frediansyah A."/>
            <person name="Goeker M."/>
            <person name="Gross H."/>
        </authorList>
    </citation>
    <scope>NUCLEOTIDE SEQUENCE [LARGE SCALE GENOMIC DNA]</scope>
    <source>
        <strain evidence="1 4">DSM 26639</strain>
    </source>
</reference>
<evidence type="ECO:0000313" key="1">
    <source>
        <dbReference type="EMBL" id="QGZ38456.1"/>
    </source>
</evidence>
<accession>A0A562Q019</accession>
<reference evidence="2" key="2">
    <citation type="submission" date="2019-07" db="EMBL/GenBank/DDBJ databases">
        <authorList>
            <person name="Whitman W."/>
            <person name="Huntemann M."/>
            <person name="Clum A."/>
            <person name="Pillay M."/>
            <person name="Palaniappan K."/>
            <person name="Varghese N."/>
            <person name="Mikhailova N."/>
            <person name="Stamatis D."/>
            <person name="Reddy T."/>
            <person name="Daum C."/>
            <person name="Shapiro N."/>
            <person name="Ivanova N."/>
            <person name="Kyrpides N."/>
            <person name="Woyke T."/>
        </authorList>
    </citation>
    <scope>NUCLEOTIDE SEQUENCE</scope>
    <source>
        <strain evidence="2">CGMCC 1.10685</strain>
    </source>
</reference>
<evidence type="ECO:0000313" key="2">
    <source>
        <dbReference type="EMBL" id="TWI49994.1"/>
    </source>
</evidence>